<dbReference type="OrthoDB" id="2734792at2"/>
<reference evidence="3 5" key="2">
    <citation type="submission" date="2016-10" db="EMBL/GenBank/DDBJ databases">
        <authorList>
            <person name="de Groot N.N."/>
        </authorList>
    </citation>
    <scope>NUCLEOTIDE SEQUENCE [LARGE SCALE GENOMIC DNA]</scope>
    <source>
        <strain evidence="3 5">DSM 2895</strain>
    </source>
</reference>
<dbReference type="PATRIC" id="fig|47500.8.peg.2268"/>
<evidence type="ECO:0000313" key="4">
    <source>
        <dbReference type="Proteomes" id="UP000037269"/>
    </source>
</evidence>
<reference evidence="2 4" key="1">
    <citation type="submission" date="2015-07" db="EMBL/GenBank/DDBJ databases">
        <title>Fjat-14205 dsm 2895.</title>
        <authorList>
            <person name="Liu B."/>
            <person name="Wang J."/>
            <person name="Zhu Y."/>
            <person name="Liu G."/>
            <person name="Chen Q."/>
            <person name="Chen Z."/>
            <person name="Lan J."/>
            <person name="Che J."/>
            <person name="Ge C."/>
            <person name="Shi H."/>
            <person name="Pan Z."/>
            <person name="Liu X."/>
        </authorList>
    </citation>
    <scope>NUCLEOTIDE SEQUENCE [LARGE SCALE GENOMIC DNA]</scope>
    <source>
        <strain evidence="2 4">DSM 2895</strain>
    </source>
</reference>
<evidence type="ECO:0000313" key="5">
    <source>
        <dbReference type="Proteomes" id="UP000182836"/>
    </source>
</evidence>
<dbReference type="RefSeq" id="WP_043067247.1">
    <property type="nucleotide sequence ID" value="NZ_BJOA01000213.1"/>
</dbReference>
<protein>
    <recommendedName>
        <fullName evidence="1">DUF7668 domain-containing protein</fullName>
    </recommendedName>
</protein>
<evidence type="ECO:0000259" key="1">
    <source>
        <dbReference type="Pfam" id="PF24705"/>
    </source>
</evidence>
<feature type="domain" description="DUF7668" evidence="1">
    <location>
        <begin position="17"/>
        <end position="108"/>
    </location>
</feature>
<organism evidence="2 4">
    <name type="scientific">Aneurinibacillus migulanus</name>
    <name type="common">Bacillus migulanus</name>
    <dbReference type="NCBI Taxonomy" id="47500"/>
    <lineage>
        <taxon>Bacteria</taxon>
        <taxon>Bacillati</taxon>
        <taxon>Bacillota</taxon>
        <taxon>Bacilli</taxon>
        <taxon>Bacillales</taxon>
        <taxon>Paenibacillaceae</taxon>
        <taxon>Aneurinibacillus group</taxon>
        <taxon>Aneurinibacillus</taxon>
    </lineage>
</organism>
<dbReference type="AlphaFoldDB" id="A0A0D1XKH8"/>
<gene>
    <name evidence="2" type="ORF">AF333_12085</name>
    <name evidence="3" type="ORF">SAMN04487909_1559</name>
</gene>
<proteinExistence type="predicted"/>
<dbReference type="EMBL" id="LGUG01000004">
    <property type="protein sequence ID" value="KON96113.1"/>
    <property type="molecule type" value="Genomic_DNA"/>
</dbReference>
<dbReference type="Proteomes" id="UP000037269">
    <property type="component" value="Unassembled WGS sequence"/>
</dbReference>
<dbReference type="InterPro" id="IPR056085">
    <property type="entry name" value="DUF7668"/>
</dbReference>
<dbReference type="GeneID" id="42305919"/>
<keyword evidence="4" id="KW-1185">Reference proteome</keyword>
<dbReference type="EMBL" id="FNED01000055">
    <property type="protein sequence ID" value="SDK43145.1"/>
    <property type="molecule type" value="Genomic_DNA"/>
</dbReference>
<dbReference type="Proteomes" id="UP000182836">
    <property type="component" value="Unassembled WGS sequence"/>
</dbReference>
<name>A0A0D1XKH8_ANEMI</name>
<evidence type="ECO:0000313" key="3">
    <source>
        <dbReference type="EMBL" id="SDK43145.1"/>
    </source>
</evidence>
<evidence type="ECO:0000313" key="2">
    <source>
        <dbReference type="EMBL" id="KON96113.1"/>
    </source>
</evidence>
<dbReference type="Pfam" id="PF24705">
    <property type="entry name" value="DUF7668"/>
    <property type="match status" value="1"/>
</dbReference>
<sequence length="110" mass="12881">MNIKEQVIQLTKEVIIDLVDCNYTKLKENNVLNEDTEQLVKTAVEYEGKITLPPDNMEIDLYEYNDNSGFGTETYLWFDDEESQLRLFCEAKTNAEKTEITHFYIDDIDA</sequence>
<dbReference type="STRING" id="47500.AF333_12085"/>
<accession>A0A0D1XKH8</accession>